<accession>A0ABX1PE17</accession>
<evidence type="ECO:0000313" key="3">
    <source>
        <dbReference type="Proteomes" id="UP000718564"/>
    </source>
</evidence>
<feature type="domain" description="Restriction endonuclease type IV Mrr" evidence="1">
    <location>
        <begin position="37"/>
        <end position="156"/>
    </location>
</feature>
<evidence type="ECO:0000259" key="1">
    <source>
        <dbReference type="Pfam" id="PF04471"/>
    </source>
</evidence>
<name>A0ABX1PE17_9CYAN</name>
<dbReference type="SUPFAM" id="SSF52980">
    <property type="entry name" value="Restriction endonuclease-like"/>
    <property type="match status" value="1"/>
</dbReference>
<dbReference type="InterPro" id="IPR011335">
    <property type="entry name" value="Restrct_endonuc-II-like"/>
</dbReference>
<reference evidence="2 3" key="1">
    <citation type="submission" date="2018-06" db="EMBL/GenBank/DDBJ databases">
        <title>Comparative genomics of Brasilonema spp. strains.</title>
        <authorList>
            <person name="Alvarenga D.O."/>
            <person name="Fiore M.F."/>
            <person name="Varani A.M."/>
        </authorList>
    </citation>
    <scope>NUCLEOTIDE SEQUENCE [LARGE SCALE GENOMIC DNA]</scope>
    <source>
        <strain evidence="2 3">SPC951</strain>
    </source>
</reference>
<sequence>MYHSLYCEQQIAIPYSSLRLKKVIMSLARKFNWTVIDDKQFEEIVYEIVKAKNPIQIIWRSDTGGKGRDIQATFLIQDTFGEFVQEIYFIEAKHYQSGVSPTDIMPALSWAMAEKPSVFVIATSSHLTNPCRDFIDSWKKNNPNVRVNIWERKDIESFILSKTSTRKAAVSLGILPPSINDILPENPKQARDNPLYPAIAYRYLMTEDEISQIDDFKFFLEDVKQTISGNCDKYTPFEIDMGLYNWSVFLNYLQAQIGLQLSLMNYILALENNASIEELQMLSAKVKESAEKITDDNESKPRWLLID</sequence>
<comment type="caution">
    <text evidence="2">The sequence shown here is derived from an EMBL/GenBank/DDBJ whole genome shotgun (WGS) entry which is preliminary data.</text>
</comment>
<evidence type="ECO:0000313" key="2">
    <source>
        <dbReference type="EMBL" id="NMG22188.1"/>
    </source>
</evidence>
<gene>
    <name evidence="2" type="ORF">DP116_23130</name>
</gene>
<dbReference type="InterPro" id="IPR007560">
    <property type="entry name" value="Restrct_endonuc_IV_Mrr"/>
</dbReference>
<keyword evidence="3" id="KW-1185">Reference proteome</keyword>
<organism evidence="2 3">
    <name type="scientific">Brasilonema bromeliae SPC951</name>
    <dbReference type="NCBI Taxonomy" id="385972"/>
    <lineage>
        <taxon>Bacteria</taxon>
        <taxon>Bacillati</taxon>
        <taxon>Cyanobacteriota</taxon>
        <taxon>Cyanophyceae</taxon>
        <taxon>Nostocales</taxon>
        <taxon>Scytonemataceae</taxon>
        <taxon>Brasilonema</taxon>
        <taxon>Bromeliae group (in: Brasilonema)</taxon>
    </lineage>
</organism>
<dbReference type="EMBL" id="QMEB01000230">
    <property type="protein sequence ID" value="NMG22188.1"/>
    <property type="molecule type" value="Genomic_DNA"/>
</dbReference>
<dbReference type="Pfam" id="PF04471">
    <property type="entry name" value="Mrr_cat"/>
    <property type="match status" value="1"/>
</dbReference>
<proteinExistence type="predicted"/>
<protein>
    <recommendedName>
        <fullName evidence="1">Restriction endonuclease type IV Mrr domain-containing protein</fullName>
    </recommendedName>
</protein>
<dbReference type="Proteomes" id="UP000718564">
    <property type="component" value="Unassembled WGS sequence"/>
</dbReference>